<comment type="cofactor">
    <cofactor evidence="6">
        <name>[4Fe-4S] cluster</name>
        <dbReference type="ChEBI" id="CHEBI:49883"/>
    </cofactor>
    <text evidence="6">Binds 1 [4Fe-4S] cluster per subunit.</text>
</comment>
<keyword evidence="6" id="KW-0028">Amino-acid biosynthesis</keyword>
<dbReference type="UniPathway" id="UPA00048">
    <property type="reaction ID" value="UER00071"/>
</dbReference>
<proteinExistence type="inferred from homology"/>
<evidence type="ECO:0000256" key="5">
    <source>
        <dbReference type="ARBA" id="ARBA00023239"/>
    </source>
</evidence>
<feature type="binding site" evidence="6">
    <location>
        <position position="302"/>
    </location>
    <ligand>
        <name>[4Fe-4S] cluster</name>
        <dbReference type="ChEBI" id="CHEBI:49883"/>
    </ligand>
</feature>
<dbReference type="InterPro" id="IPR001030">
    <property type="entry name" value="Acoase/IPM_deHydtase_lsu_aba"/>
</dbReference>
<comment type="subunit">
    <text evidence="6">Heterodimer of LeuC and LeuD.</text>
</comment>
<gene>
    <name evidence="6 8" type="primary">leuC</name>
    <name evidence="8" type="ORF">NO2_0196</name>
</gene>
<dbReference type="SUPFAM" id="SSF53732">
    <property type="entry name" value="Aconitase iron-sulfur domain"/>
    <property type="match status" value="1"/>
</dbReference>
<name>A0A388TGZ0_9BACT</name>
<dbReference type="GO" id="GO:0051539">
    <property type="term" value="F:4 iron, 4 sulfur cluster binding"/>
    <property type="evidence" value="ECO:0007669"/>
    <property type="project" value="UniProtKB-KW"/>
</dbReference>
<dbReference type="Pfam" id="PF00330">
    <property type="entry name" value="Aconitase"/>
    <property type="match status" value="1"/>
</dbReference>
<feature type="binding site" evidence="6">
    <location>
        <position position="365"/>
    </location>
    <ligand>
        <name>[4Fe-4S] cluster</name>
        <dbReference type="ChEBI" id="CHEBI:49883"/>
    </ligand>
</feature>
<evidence type="ECO:0000313" key="9">
    <source>
        <dbReference type="Proteomes" id="UP000275925"/>
    </source>
</evidence>
<dbReference type="EMBL" id="BGZO01000003">
    <property type="protein sequence ID" value="GBR75531.1"/>
    <property type="molecule type" value="Genomic_DNA"/>
</dbReference>
<evidence type="ECO:0000256" key="3">
    <source>
        <dbReference type="ARBA" id="ARBA00023004"/>
    </source>
</evidence>
<dbReference type="PANTHER" id="PTHR43822:SF2">
    <property type="entry name" value="HOMOACONITASE, MITOCHONDRIAL"/>
    <property type="match status" value="1"/>
</dbReference>
<evidence type="ECO:0000256" key="6">
    <source>
        <dbReference type="HAMAP-Rule" id="MF_01027"/>
    </source>
</evidence>
<dbReference type="InterPro" id="IPR050067">
    <property type="entry name" value="IPM_dehydratase_rel_enz"/>
</dbReference>
<feature type="domain" description="Aconitase/3-isopropylmalate dehydratase large subunit alpha/beta/alpha" evidence="7">
    <location>
        <begin position="8"/>
        <end position="413"/>
    </location>
</feature>
<organism evidence="8 9">
    <name type="scientific">Candidatus Termititenax persephonae</name>
    <dbReference type="NCBI Taxonomy" id="2218525"/>
    <lineage>
        <taxon>Bacteria</taxon>
        <taxon>Bacillati</taxon>
        <taxon>Candidatus Margulisiibacteriota</taxon>
        <taxon>Candidatus Termititenacia</taxon>
        <taxon>Candidatus Termititenacales</taxon>
        <taxon>Candidatus Termititenacaceae</taxon>
        <taxon>Candidatus Termititenax</taxon>
    </lineage>
</organism>
<dbReference type="PANTHER" id="PTHR43822">
    <property type="entry name" value="HOMOACONITASE, MITOCHONDRIAL-RELATED"/>
    <property type="match status" value="1"/>
</dbReference>
<dbReference type="NCBIfam" id="TIGR01343">
    <property type="entry name" value="hacA_fam"/>
    <property type="match status" value="1"/>
</dbReference>
<dbReference type="NCBIfam" id="TIGR02086">
    <property type="entry name" value="IPMI_arch"/>
    <property type="match status" value="1"/>
</dbReference>
<dbReference type="InterPro" id="IPR036008">
    <property type="entry name" value="Aconitase_4Fe-4S_dom"/>
</dbReference>
<evidence type="ECO:0000256" key="1">
    <source>
        <dbReference type="ARBA" id="ARBA00022485"/>
    </source>
</evidence>
<dbReference type="Gene3D" id="3.30.499.10">
    <property type="entry name" value="Aconitase, domain 3"/>
    <property type="match status" value="2"/>
</dbReference>
<evidence type="ECO:0000259" key="7">
    <source>
        <dbReference type="Pfam" id="PF00330"/>
    </source>
</evidence>
<dbReference type="InterPro" id="IPR015931">
    <property type="entry name" value="Acnase/IPM_dHydase_lsu_aba_1/3"/>
</dbReference>
<dbReference type="Proteomes" id="UP000275925">
    <property type="component" value="Unassembled WGS sequence"/>
</dbReference>
<keyword evidence="5 6" id="KW-0456">Lyase</keyword>
<keyword evidence="1 6" id="KW-0004">4Fe-4S</keyword>
<evidence type="ECO:0000313" key="8">
    <source>
        <dbReference type="EMBL" id="GBR75531.1"/>
    </source>
</evidence>
<dbReference type="HAMAP" id="MF_01027">
    <property type="entry name" value="LeuC_type2"/>
    <property type="match status" value="1"/>
</dbReference>
<dbReference type="EC" id="4.2.1.33" evidence="6"/>
<dbReference type="NCBIfam" id="NF001614">
    <property type="entry name" value="PRK00402.1"/>
    <property type="match status" value="1"/>
</dbReference>
<feature type="binding site" evidence="6">
    <location>
        <position position="362"/>
    </location>
    <ligand>
        <name>[4Fe-4S] cluster</name>
        <dbReference type="ChEBI" id="CHEBI:49883"/>
    </ligand>
</feature>
<protein>
    <recommendedName>
        <fullName evidence="6">3-isopropylmalate dehydratase large subunit</fullName>
        <ecNumber evidence="6">4.2.1.33</ecNumber>
    </recommendedName>
    <alternativeName>
        <fullName evidence="6">Alpha-IPM isomerase</fullName>
        <shortName evidence="6">IPMI</shortName>
    </alternativeName>
    <alternativeName>
        <fullName evidence="6">Isopropylmalate isomerase</fullName>
    </alternativeName>
</protein>
<comment type="caution">
    <text evidence="8">The sequence shown here is derived from an EMBL/GenBank/DDBJ whole genome shotgun (WGS) entry which is preliminary data.</text>
</comment>
<keyword evidence="3 6" id="KW-0408">Iron</keyword>
<comment type="similarity">
    <text evidence="6">Belongs to the aconitase/IPM isomerase family. LeuC type 2 subfamily.</text>
</comment>
<keyword evidence="2 6" id="KW-0479">Metal-binding</keyword>
<dbReference type="GO" id="GO:0009098">
    <property type="term" value="P:L-leucine biosynthetic process"/>
    <property type="evidence" value="ECO:0007669"/>
    <property type="project" value="UniProtKB-UniRule"/>
</dbReference>
<dbReference type="PRINTS" id="PR00415">
    <property type="entry name" value="ACONITASE"/>
</dbReference>
<dbReference type="GO" id="GO:0046872">
    <property type="term" value="F:metal ion binding"/>
    <property type="evidence" value="ECO:0007669"/>
    <property type="project" value="UniProtKB-KW"/>
</dbReference>
<reference evidence="8 9" key="1">
    <citation type="journal article" date="2019" name="ISME J.">
        <title>Genome analyses of uncultured TG2/ZB3 bacteria in 'Margulisbacteria' specifically attached to ectosymbiotic spirochetes of protists in the termite gut.</title>
        <authorList>
            <person name="Utami Y.D."/>
            <person name="Kuwahara H."/>
            <person name="Igai K."/>
            <person name="Murakami T."/>
            <person name="Sugaya K."/>
            <person name="Morikawa T."/>
            <person name="Nagura Y."/>
            <person name="Yuki M."/>
            <person name="Deevong P."/>
            <person name="Inoue T."/>
            <person name="Kihara K."/>
            <person name="Lo N."/>
            <person name="Yamada A."/>
            <person name="Ohkuma M."/>
            <person name="Hongoh Y."/>
        </authorList>
    </citation>
    <scope>NUCLEOTIDE SEQUENCE [LARGE SCALE GENOMIC DNA]</scope>
    <source>
        <strain evidence="8">NkOx7-02</strain>
    </source>
</reference>
<comment type="function">
    <text evidence="6">Catalyzes the isomerization between 2-isopropylmalate and 3-isopropylmalate, via the formation of 2-isopropylmaleate.</text>
</comment>
<sequence length="417" mass="44782">MGMTITEKILARAAGRKQVSPGEVVFAKVDIALAHDVTSDLAIDIVEKDFGGRIWNPAKIIVLPDHGVPNKDIQVATLVKRLLDFAERKKIKNIYSVETGDYGVCHTMLAYRGFVRPGQVIVGADSHTCQHGSLGAFSTGIGSTELGNVWATGKLWFRVPETIKIEVNGELPREVMAKDLVLRVIGDLGVDGALYLAMEWTGSAIAALSIDERMTLTNMAIECGAKSGIIAPDQKTMDFVQARTKENFAPLYSDADANYARTLTYQAEDFVPLVAKPYLPSNVAPARDCQDVLIQQAYIGSCTGGKYEDFVAAAEVLKGQKKAPHVRLLIVPATTEIQRQIIQDGLYDIFMAAGGVLVSAGCNACLGYHGGVLAAGETAVSTTNRNFRGRMGHVDSRVYLASPRTAAKSAVAGHITA</sequence>
<dbReference type="AlphaFoldDB" id="A0A388TGZ0"/>
<dbReference type="InterPro" id="IPR006251">
    <property type="entry name" value="Homoacnase/IPMdehydase_lsu"/>
</dbReference>
<comment type="pathway">
    <text evidence="6">Amino-acid biosynthesis; L-leucine biosynthesis; L-leucine from 3-methyl-2-oxobutanoate: step 2/4.</text>
</comment>
<keyword evidence="6" id="KW-0100">Branched-chain amino acid biosynthesis</keyword>
<dbReference type="GO" id="GO:0003861">
    <property type="term" value="F:3-isopropylmalate dehydratase activity"/>
    <property type="evidence" value="ECO:0007669"/>
    <property type="project" value="UniProtKB-UniRule"/>
</dbReference>
<comment type="catalytic activity">
    <reaction evidence="6">
        <text>(2R,3S)-3-isopropylmalate = (2S)-2-isopropylmalate</text>
        <dbReference type="Rhea" id="RHEA:32287"/>
        <dbReference type="ChEBI" id="CHEBI:1178"/>
        <dbReference type="ChEBI" id="CHEBI:35121"/>
        <dbReference type="EC" id="4.2.1.33"/>
    </reaction>
</comment>
<dbReference type="CDD" id="cd01583">
    <property type="entry name" value="IPMI"/>
    <property type="match status" value="1"/>
</dbReference>
<evidence type="ECO:0000256" key="2">
    <source>
        <dbReference type="ARBA" id="ARBA00022723"/>
    </source>
</evidence>
<keyword evidence="6" id="KW-0432">Leucine biosynthesis</keyword>
<keyword evidence="9" id="KW-1185">Reference proteome</keyword>
<keyword evidence="4 6" id="KW-0411">Iron-sulfur</keyword>
<dbReference type="InterPro" id="IPR011826">
    <property type="entry name" value="HAcnase/IPMdehydase_lsu_prok"/>
</dbReference>
<accession>A0A388TGZ0</accession>
<evidence type="ECO:0000256" key="4">
    <source>
        <dbReference type="ARBA" id="ARBA00023014"/>
    </source>
</evidence>
<dbReference type="InterPro" id="IPR033941">
    <property type="entry name" value="IPMI_cat"/>
</dbReference>